<keyword evidence="5" id="KW-1185">Reference proteome</keyword>
<feature type="transmembrane region" description="Helical" evidence="1">
    <location>
        <begin position="210"/>
        <end position="231"/>
    </location>
</feature>
<dbReference type="KEGG" id="oxy:HCG48_15520"/>
<proteinExistence type="predicted"/>
<evidence type="ECO:0000256" key="1">
    <source>
        <dbReference type="SAM" id="Phobius"/>
    </source>
</evidence>
<name>A0A6H1TZI2_9CYAN</name>
<dbReference type="Proteomes" id="UP000500857">
    <property type="component" value="Chromosome"/>
</dbReference>
<evidence type="ECO:0000256" key="2">
    <source>
        <dbReference type="SAM" id="SignalP"/>
    </source>
</evidence>
<feature type="transmembrane region" description="Helical" evidence="1">
    <location>
        <begin position="237"/>
        <end position="256"/>
    </location>
</feature>
<feature type="chain" id="PRO_5026300681" evidence="2">
    <location>
        <begin position="33"/>
        <end position="268"/>
    </location>
</feature>
<accession>A0A6H1TZI2</accession>
<dbReference type="Pfam" id="PF04536">
    <property type="entry name" value="TPM_phosphatase"/>
    <property type="match status" value="1"/>
</dbReference>
<keyword evidence="1" id="KW-0812">Transmembrane</keyword>
<evidence type="ECO:0000313" key="5">
    <source>
        <dbReference type="Proteomes" id="UP000500857"/>
    </source>
</evidence>
<dbReference type="AlphaFoldDB" id="A0A6H1TZI2"/>
<dbReference type="PANTHER" id="PTHR35514">
    <property type="entry name" value="THYLAKOID LUMENAL 15.0 KDA PROTEIN 2, CHLOROPLASTIC"/>
    <property type="match status" value="1"/>
</dbReference>
<feature type="domain" description="TPM" evidence="3">
    <location>
        <begin position="47"/>
        <end position="145"/>
    </location>
</feature>
<reference evidence="4 5" key="1">
    <citation type="submission" date="2020-04" db="EMBL/GenBank/DDBJ databases">
        <authorList>
            <person name="Basu S."/>
            <person name="Maruthanayagam V."/>
            <person name="Chakraborty S."/>
            <person name="Pramanik A."/>
            <person name="Mukherjee J."/>
            <person name="Brink B."/>
        </authorList>
    </citation>
    <scope>NUCLEOTIDE SEQUENCE [LARGE SCALE GENOMIC DNA]</scope>
    <source>
        <strain evidence="4 5">AP17</strain>
    </source>
</reference>
<feature type="transmembrane region" description="Helical" evidence="1">
    <location>
        <begin position="179"/>
        <end position="198"/>
    </location>
</feature>
<sequence length="268" mass="30098">MQQQFRHSLLKTLAVFFLAICTWAIAPHAARAYDNPDLLPTTPTPIIDLAKSLTSIQQENLSTELENFESETGWKLRVLTQYDRTPGRAVREFWNLDDKSILLVADPRGGNLLNFNVGNEVYALLPRTFWVELQTRYGNQFFVRDHGEDGSILNSLNAIEGCLRDGGCRVVPGLPREQWILTLVTSTLGGVVLGFAAHPRKDRQNFSWQWALMFSPLWGILFVAFGIGPVVSRTSDWLPLLRNVLGFLLGAVVAYLTPVIDRKSPSET</sequence>
<dbReference type="InterPro" id="IPR007621">
    <property type="entry name" value="TPM_dom"/>
</dbReference>
<organism evidence="4 5">
    <name type="scientific">Oxynema aestuarii AP17</name>
    <dbReference type="NCBI Taxonomy" id="2064643"/>
    <lineage>
        <taxon>Bacteria</taxon>
        <taxon>Bacillati</taxon>
        <taxon>Cyanobacteriota</taxon>
        <taxon>Cyanophyceae</taxon>
        <taxon>Oscillatoriophycideae</taxon>
        <taxon>Oscillatoriales</taxon>
        <taxon>Oscillatoriaceae</taxon>
        <taxon>Oxynema</taxon>
        <taxon>Oxynema aestuarii</taxon>
    </lineage>
</organism>
<keyword evidence="2" id="KW-0732">Signal</keyword>
<protein>
    <submittedName>
        <fullName evidence="4">TPM domain-containing protein</fullName>
    </submittedName>
</protein>
<keyword evidence="1" id="KW-0472">Membrane</keyword>
<dbReference type="EMBL" id="CP051167">
    <property type="protein sequence ID" value="QIZ71815.1"/>
    <property type="molecule type" value="Genomic_DNA"/>
</dbReference>
<dbReference type="PANTHER" id="PTHR35514:SF1">
    <property type="entry name" value="THYLAKOID LUMENAL 15.0 KDA PROTEIN 2, CHLOROPLASTIC"/>
    <property type="match status" value="1"/>
</dbReference>
<gene>
    <name evidence="4" type="ORF">HCG48_15520</name>
</gene>
<evidence type="ECO:0000313" key="4">
    <source>
        <dbReference type="EMBL" id="QIZ71815.1"/>
    </source>
</evidence>
<evidence type="ECO:0000259" key="3">
    <source>
        <dbReference type="Pfam" id="PF04536"/>
    </source>
</evidence>
<dbReference type="RefSeq" id="WP_168569967.1">
    <property type="nucleotide sequence ID" value="NZ_CP051167.1"/>
</dbReference>
<feature type="signal peptide" evidence="2">
    <location>
        <begin position="1"/>
        <end position="32"/>
    </location>
</feature>
<keyword evidence="1" id="KW-1133">Transmembrane helix</keyword>